<gene>
    <name evidence="2" type="ORF">C435_02497</name>
</gene>
<comment type="caution">
    <text evidence="2">The sequence shown here is derived from an EMBL/GenBank/DDBJ whole genome shotgun (WGS) entry which is preliminary data.</text>
</comment>
<keyword evidence="1" id="KW-1133">Transmembrane helix</keyword>
<keyword evidence="1" id="KW-0472">Membrane</keyword>
<organism evidence="2 3">
    <name type="scientific">Haloarcula marismortui ATCC 33799</name>
    <dbReference type="NCBI Taxonomy" id="662475"/>
    <lineage>
        <taxon>Archaea</taxon>
        <taxon>Methanobacteriati</taxon>
        <taxon>Methanobacteriota</taxon>
        <taxon>Stenosarchaea group</taxon>
        <taxon>Halobacteria</taxon>
        <taxon>Halobacteriales</taxon>
        <taxon>Haloarculaceae</taxon>
        <taxon>Haloarcula</taxon>
    </lineage>
</organism>
<keyword evidence="3" id="KW-1185">Reference proteome</keyword>
<feature type="transmembrane region" description="Helical" evidence="1">
    <location>
        <begin position="12"/>
        <end position="31"/>
    </location>
</feature>
<protein>
    <submittedName>
        <fullName evidence="2">Uncharacterized protein</fullName>
    </submittedName>
</protein>
<evidence type="ECO:0000313" key="2">
    <source>
        <dbReference type="EMBL" id="EMA25426.1"/>
    </source>
</evidence>
<dbReference type="EMBL" id="AOLS01000011">
    <property type="protein sequence ID" value="EMA25426.1"/>
    <property type="molecule type" value="Genomic_DNA"/>
</dbReference>
<accession>M0KVZ6</accession>
<sequence>MVVYVFGPVDMRTVSSLVAGAVVFAMCTIGAKVSNEKVKQTLLDILSLFP</sequence>
<keyword evidence="1" id="KW-0812">Transmembrane</keyword>
<reference evidence="2 3" key="1">
    <citation type="journal article" date="2014" name="PLoS Genet.">
        <title>Phylogenetically driven sequencing of extremely halophilic archaea reveals strategies for static and dynamic osmo-response.</title>
        <authorList>
            <person name="Becker E.A."/>
            <person name="Seitzer P.M."/>
            <person name="Tritt A."/>
            <person name="Larsen D."/>
            <person name="Krusor M."/>
            <person name="Yao A.I."/>
            <person name="Wu D."/>
            <person name="Madern D."/>
            <person name="Eisen J.A."/>
            <person name="Darling A.E."/>
            <person name="Facciotti M.T."/>
        </authorList>
    </citation>
    <scope>NUCLEOTIDE SEQUENCE [LARGE SCALE GENOMIC DNA]</scope>
    <source>
        <strain evidence="2 3">ATCC 33799</strain>
    </source>
</reference>
<dbReference type="Proteomes" id="UP000011687">
    <property type="component" value="Unassembled WGS sequence"/>
</dbReference>
<evidence type="ECO:0000313" key="3">
    <source>
        <dbReference type="Proteomes" id="UP000011687"/>
    </source>
</evidence>
<evidence type="ECO:0000256" key="1">
    <source>
        <dbReference type="SAM" id="Phobius"/>
    </source>
</evidence>
<name>M0KVZ6_9EURY</name>
<proteinExistence type="predicted"/>
<dbReference type="AlphaFoldDB" id="M0KVZ6"/>